<dbReference type="InParanoid" id="S2JYQ8"/>
<protein>
    <recommendedName>
        <fullName evidence="8">NADPH:adrenodoxin oxidoreductase, mitochondrial</fullName>
        <ecNumber evidence="8">1.18.1.6</ecNumber>
    </recommendedName>
</protein>
<proteinExistence type="inferred from homology"/>
<feature type="binding site" evidence="9">
    <location>
        <position position="375"/>
    </location>
    <ligand>
        <name>FAD</name>
        <dbReference type="ChEBI" id="CHEBI:57692"/>
    </ligand>
</feature>
<evidence type="ECO:0000256" key="9">
    <source>
        <dbReference type="PIRSR" id="PIRSR000362-1"/>
    </source>
</evidence>
<dbReference type="VEuPathDB" id="FungiDB:HMPREF1544_05310"/>
<dbReference type="eggNOG" id="KOG1800">
    <property type="taxonomic scope" value="Eukaryota"/>
</dbReference>
<keyword evidence="6 8" id="KW-0560">Oxidoreductase</keyword>
<dbReference type="SUPFAM" id="SSF51971">
    <property type="entry name" value="Nucleotide-binding domain"/>
    <property type="match status" value="2"/>
</dbReference>
<dbReference type="GO" id="GO:0005739">
    <property type="term" value="C:mitochondrion"/>
    <property type="evidence" value="ECO:0007669"/>
    <property type="project" value="UniProtKB-SubCell"/>
</dbReference>
<keyword evidence="4 8" id="KW-0274">FAD</keyword>
<evidence type="ECO:0000259" key="11">
    <source>
        <dbReference type="Pfam" id="PF07992"/>
    </source>
</evidence>
<evidence type="ECO:0000313" key="12">
    <source>
        <dbReference type="EMBL" id="EPB87903.1"/>
    </source>
</evidence>
<dbReference type="Gene3D" id="3.50.50.60">
    <property type="entry name" value="FAD/NAD(P)-binding domain"/>
    <property type="match status" value="1"/>
</dbReference>
<feature type="binding site" evidence="9">
    <location>
        <position position="55"/>
    </location>
    <ligand>
        <name>FAD</name>
        <dbReference type="ChEBI" id="CHEBI:57692"/>
    </ligand>
</feature>
<keyword evidence="13" id="KW-1185">Reference proteome</keyword>
<dbReference type="EC" id="1.18.1.6" evidence="8"/>
<dbReference type="PANTHER" id="PTHR48467">
    <property type="entry name" value="GLUTAMATE SYNTHASE 1 [NADH], CHLOROPLASTIC-LIKE"/>
    <property type="match status" value="1"/>
</dbReference>
<evidence type="ECO:0000256" key="7">
    <source>
        <dbReference type="ARBA" id="ARBA00048933"/>
    </source>
</evidence>
<feature type="binding site" evidence="9">
    <location>
        <position position="91"/>
    </location>
    <ligand>
        <name>FAD</name>
        <dbReference type="ChEBI" id="CHEBI:57692"/>
    </ligand>
</feature>
<comment type="similarity">
    <text evidence="2 8">Belongs to the ferredoxin--NADP reductase type 1 family.</text>
</comment>
<evidence type="ECO:0000256" key="1">
    <source>
        <dbReference type="ARBA" id="ARBA00001974"/>
    </source>
</evidence>
<gene>
    <name evidence="12" type="ORF">HMPREF1544_05310</name>
</gene>
<dbReference type="EMBL" id="KE123960">
    <property type="protein sequence ID" value="EPB87903.1"/>
    <property type="molecule type" value="Genomic_DNA"/>
</dbReference>
<dbReference type="GO" id="GO:0016491">
    <property type="term" value="F:oxidoreductase activity"/>
    <property type="evidence" value="ECO:0007669"/>
    <property type="project" value="UniProtKB-KW"/>
</dbReference>
<feature type="domain" description="FAD/NAD(P)-binding" evidence="11">
    <location>
        <begin position="16"/>
        <end position="228"/>
    </location>
</feature>
<keyword evidence="5 8" id="KW-0521">NADP</keyword>
<feature type="binding site" evidence="10">
    <location>
        <begin position="211"/>
        <end position="212"/>
    </location>
    <ligand>
        <name>NADP(+)</name>
        <dbReference type="ChEBI" id="CHEBI:58349"/>
    </ligand>
</feature>
<feature type="binding site" evidence="10">
    <location>
        <position position="382"/>
    </location>
    <ligand>
        <name>NADP(+)</name>
        <dbReference type="ChEBI" id="CHEBI:58349"/>
    </ligand>
</feature>
<dbReference type="AlphaFoldDB" id="S2JYQ8"/>
<evidence type="ECO:0000256" key="8">
    <source>
        <dbReference type="PIRNR" id="PIRNR000362"/>
    </source>
</evidence>
<evidence type="ECO:0000313" key="13">
    <source>
        <dbReference type="Proteomes" id="UP000014254"/>
    </source>
</evidence>
<dbReference type="STRING" id="1220926.S2JYQ8"/>
<evidence type="ECO:0000256" key="4">
    <source>
        <dbReference type="ARBA" id="ARBA00022827"/>
    </source>
</evidence>
<evidence type="ECO:0000256" key="5">
    <source>
        <dbReference type="ARBA" id="ARBA00022857"/>
    </source>
</evidence>
<dbReference type="OMA" id="RFNFIGN"/>
<dbReference type="OrthoDB" id="333024at2759"/>
<evidence type="ECO:0000256" key="10">
    <source>
        <dbReference type="PIRSR" id="PIRSR000362-2"/>
    </source>
</evidence>
<feature type="binding site" evidence="9">
    <location>
        <position position="26"/>
    </location>
    <ligand>
        <name>FAD</name>
        <dbReference type="ChEBI" id="CHEBI:57692"/>
    </ligand>
</feature>
<evidence type="ECO:0000256" key="6">
    <source>
        <dbReference type="ARBA" id="ARBA00023002"/>
    </source>
</evidence>
<accession>S2JYQ8</accession>
<dbReference type="Gene3D" id="3.40.50.720">
    <property type="entry name" value="NAD(P)-binding Rossmann-like Domain"/>
    <property type="match status" value="1"/>
</dbReference>
<comment type="catalytic activity">
    <reaction evidence="7 8">
        <text>2 reduced [adrenodoxin] + NADP(+) + H(+) = 2 oxidized [adrenodoxin] + NADPH</text>
        <dbReference type="Rhea" id="RHEA:42312"/>
        <dbReference type="Rhea" id="RHEA-COMP:9998"/>
        <dbReference type="Rhea" id="RHEA-COMP:9999"/>
        <dbReference type="ChEBI" id="CHEBI:15378"/>
        <dbReference type="ChEBI" id="CHEBI:33737"/>
        <dbReference type="ChEBI" id="CHEBI:33738"/>
        <dbReference type="ChEBI" id="CHEBI:57783"/>
        <dbReference type="ChEBI" id="CHEBI:58349"/>
        <dbReference type="EC" id="1.18.1.6"/>
    </reaction>
</comment>
<dbReference type="PRINTS" id="PR00419">
    <property type="entry name" value="ADXRDTASE"/>
</dbReference>
<organism evidence="12 13">
    <name type="scientific">Mucor circinelloides f. circinelloides (strain 1006PhL)</name>
    <name type="common">Mucormycosis agent</name>
    <name type="synonym">Calyptromyces circinelloides</name>
    <dbReference type="NCBI Taxonomy" id="1220926"/>
    <lineage>
        <taxon>Eukaryota</taxon>
        <taxon>Fungi</taxon>
        <taxon>Fungi incertae sedis</taxon>
        <taxon>Mucoromycota</taxon>
        <taxon>Mucoromycotina</taxon>
        <taxon>Mucoromycetes</taxon>
        <taxon>Mucorales</taxon>
        <taxon>Mucorineae</taxon>
        <taxon>Mucoraceae</taxon>
        <taxon>Mucor</taxon>
    </lineage>
</organism>
<comment type="cofactor">
    <cofactor evidence="1 8 9">
        <name>FAD</name>
        <dbReference type="ChEBI" id="CHEBI:57692"/>
    </cofactor>
</comment>
<evidence type="ECO:0000256" key="3">
    <source>
        <dbReference type="ARBA" id="ARBA00022630"/>
    </source>
</evidence>
<dbReference type="Pfam" id="PF07992">
    <property type="entry name" value="Pyr_redox_2"/>
    <property type="match status" value="1"/>
</dbReference>
<dbReference type="PANTHER" id="PTHR48467:SF1">
    <property type="entry name" value="GLUTAMATE SYNTHASE 1 [NADH], CHLOROPLASTIC-LIKE"/>
    <property type="match status" value="1"/>
</dbReference>
<dbReference type="InterPro" id="IPR021163">
    <property type="entry name" value="Ferredox_Rdtase_adrenod"/>
</dbReference>
<dbReference type="FunCoup" id="S2JYQ8">
    <property type="interactions" value="552"/>
</dbReference>
<feature type="binding site" evidence="9">
    <location>
        <begin position="382"/>
        <end position="384"/>
    </location>
    <ligand>
        <name>FAD</name>
        <dbReference type="ChEBI" id="CHEBI:57692"/>
    </ligand>
</feature>
<dbReference type="PIRSF" id="PIRSF000362">
    <property type="entry name" value="FNR"/>
    <property type="match status" value="1"/>
</dbReference>
<dbReference type="InterPro" id="IPR023753">
    <property type="entry name" value="FAD/NAD-binding_dom"/>
</dbReference>
<sequence>MSIISRAFTTAAAGPFKLAIVGSGPAGFYTAHRLLKEWPNTQIDMFDSLPVPHGLVRFGVAPDHPEVKNVMTTFDKVAEDDRFRFFGNVPVGTNSSKSLSIKDLQNHFDAVLLSYGASEDRKMGIPGEDTFGVESARSFVGWYNGHPYYRDLKLALDDTETAVVVGQGNVALDIARILLSPIDQLRKTDITEYALEALSKSRVKHVHVVGRRGPVQVSFTSKELREQMSLPGVEFKADMDFIKREITESQPFISKNRPLKRLMGLLEKGSPTKNADKSWTAKFLRSPAEILAENNRVSGIKYEINRLEGPLEKRRAVGTGEYESQECGMVFTSIGYKSLPIEGVPFDHGQGRVPNAYGKILSGDNELAGMYTAGWLKRGPTGVIVSTMTDAYETADTIVDDLKNGRDMLARCSSQPQQDVDQLLKERDIQPVSYQDWKKIEAAEFAVGNTLGKPREKFSRIQDMLAVLGRS</sequence>
<feature type="binding site" evidence="10">
    <location>
        <begin position="167"/>
        <end position="170"/>
    </location>
    <ligand>
        <name>NADP(+)</name>
        <dbReference type="ChEBI" id="CHEBI:58349"/>
    </ligand>
</feature>
<name>S2JYQ8_MUCC1</name>
<keyword evidence="8" id="KW-0496">Mitochondrion</keyword>
<dbReference type="InterPro" id="IPR055275">
    <property type="entry name" value="Ferredox_Rdtase"/>
</dbReference>
<dbReference type="InterPro" id="IPR036188">
    <property type="entry name" value="FAD/NAD-bd_sf"/>
</dbReference>
<evidence type="ECO:0000256" key="2">
    <source>
        <dbReference type="ARBA" id="ARBA00008312"/>
    </source>
</evidence>
<keyword evidence="3 8" id="KW-0285">Flavoprotein</keyword>
<comment type="subcellular location">
    <subcellularLocation>
        <location evidence="8">Mitochondrion</location>
    </subcellularLocation>
</comment>
<feature type="binding site" evidence="10">
    <location>
        <position position="223"/>
    </location>
    <ligand>
        <name>NADP(+)</name>
        <dbReference type="ChEBI" id="CHEBI:58349"/>
    </ligand>
</feature>
<dbReference type="Proteomes" id="UP000014254">
    <property type="component" value="Unassembled WGS sequence"/>
</dbReference>
<reference evidence="13" key="1">
    <citation type="submission" date="2013-05" db="EMBL/GenBank/DDBJ databases">
        <title>The Genome sequence of Mucor circinelloides f. circinelloides 1006PhL.</title>
        <authorList>
            <consortium name="The Broad Institute Genomics Platform"/>
            <person name="Cuomo C."/>
            <person name="Earl A."/>
            <person name="Findley K."/>
            <person name="Lee S.C."/>
            <person name="Walker B."/>
            <person name="Young S."/>
            <person name="Zeng Q."/>
            <person name="Gargeya S."/>
            <person name="Fitzgerald M."/>
            <person name="Haas B."/>
            <person name="Abouelleil A."/>
            <person name="Allen A.W."/>
            <person name="Alvarado L."/>
            <person name="Arachchi H.M."/>
            <person name="Berlin A.M."/>
            <person name="Chapman S.B."/>
            <person name="Gainer-Dewar J."/>
            <person name="Goldberg J."/>
            <person name="Griggs A."/>
            <person name="Gujja S."/>
            <person name="Hansen M."/>
            <person name="Howarth C."/>
            <person name="Imamovic A."/>
            <person name="Ireland A."/>
            <person name="Larimer J."/>
            <person name="McCowan C."/>
            <person name="Murphy C."/>
            <person name="Pearson M."/>
            <person name="Poon T.W."/>
            <person name="Priest M."/>
            <person name="Roberts A."/>
            <person name="Saif S."/>
            <person name="Shea T."/>
            <person name="Sisk P."/>
            <person name="Sykes S."/>
            <person name="Wortman J."/>
            <person name="Nusbaum C."/>
            <person name="Birren B."/>
        </authorList>
    </citation>
    <scope>NUCLEOTIDE SEQUENCE [LARGE SCALE GENOMIC DNA]</scope>
    <source>
        <strain evidence="13">1006PhL</strain>
    </source>
</reference>